<protein>
    <recommendedName>
        <fullName evidence="5">C1q domain-containing protein</fullName>
    </recommendedName>
</protein>
<dbReference type="InterPro" id="IPR008983">
    <property type="entry name" value="Tumour_necrosis_fac-like_dom"/>
</dbReference>
<comment type="subcellular location">
    <subcellularLocation>
        <location evidence="1">Secreted</location>
    </subcellularLocation>
</comment>
<evidence type="ECO:0000259" key="5">
    <source>
        <dbReference type="PROSITE" id="PS50871"/>
    </source>
</evidence>
<dbReference type="PROSITE" id="PS50871">
    <property type="entry name" value="C1Q"/>
    <property type="match status" value="1"/>
</dbReference>
<evidence type="ECO:0000313" key="6">
    <source>
        <dbReference type="EMBL" id="KAJ8385638.1"/>
    </source>
</evidence>
<dbReference type="AlphaFoldDB" id="A0AAD7RK56"/>
<feature type="compositionally biased region" description="Acidic residues" evidence="4">
    <location>
        <begin position="53"/>
        <end position="68"/>
    </location>
</feature>
<keyword evidence="2" id="KW-0964">Secreted</keyword>
<dbReference type="InterPro" id="IPR050822">
    <property type="entry name" value="Cerebellin_Synaptic_Org"/>
</dbReference>
<keyword evidence="3" id="KW-0732">Signal</keyword>
<dbReference type="PRINTS" id="PR00007">
    <property type="entry name" value="COMPLEMNTC1Q"/>
</dbReference>
<dbReference type="InterPro" id="IPR001073">
    <property type="entry name" value="C1q_dom"/>
</dbReference>
<name>A0AAD7RK56_9TELE</name>
<sequence length="234" mass="25569">MKMKVLLRRHQKHTTSLTLEERGLRSGGTVIRLVLLCLFGTVLGSEWSESIEWPESEWSESEEPDQDDDPKAGSLDAPSWRLMLKQIHQLTKSLRTALTALNNTCAHRSVFSVQLSDNPTCFKPRQVDDVVTYTDILLNVGGGYSESRGVFTAPLQGLYSLAVTVYTTTGTVGHSCATLQKNGVVLASTTGDRASLAVVVYLKAGDTVLIFLSGLCKMCGTQNTFTGFLLYADD</sequence>
<dbReference type="SUPFAM" id="SSF49842">
    <property type="entry name" value="TNF-like"/>
    <property type="match status" value="1"/>
</dbReference>
<keyword evidence="7" id="KW-1185">Reference proteome</keyword>
<feature type="region of interest" description="Disordered" evidence="4">
    <location>
        <begin position="53"/>
        <end position="74"/>
    </location>
</feature>
<organism evidence="6 7">
    <name type="scientific">Aldrovandia affinis</name>
    <dbReference type="NCBI Taxonomy" id="143900"/>
    <lineage>
        <taxon>Eukaryota</taxon>
        <taxon>Metazoa</taxon>
        <taxon>Chordata</taxon>
        <taxon>Craniata</taxon>
        <taxon>Vertebrata</taxon>
        <taxon>Euteleostomi</taxon>
        <taxon>Actinopterygii</taxon>
        <taxon>Neopterygii</taxon>
        <taxon>Teleostei</taxon>
        <taxon>Notacanthiformes</taxon>
        <taxon>Halosauridae</taxon>
        <taxon>Aldrovandia</taxon>
    </lineage>
</organism>
<proteinExistence type="predicted"/>
<evidence type="ECO:0000313" key="7">
    <source>
        <dbReference type="Proteomes" id="UP001221898"/>
    </source>
</evidence>
<gene>
    <name evidence="6" type="ORF">AAFF_G00183510</name>
</gene>
<comment type="caution">
    <text evidence="6">The sequence shown here is derived from an EMBL/GenBank/DDBJ whole genome shotgun (WGS) entry which is preliminary data.</text>
</comment>
<dbReference type="EMBL" id="JAINUG010000244">
    <property type="protein sequence ID" value="KAJ8385638.1"/>
    <property type="molecule type" value="Genomic_DNA"/>
</dbReference>
<dbReference type="SMART" id="SM00110">
    <property type="entry name" value="C1Q"/>
    <property type="match status" value="1"/>
</dbReference>
<feature type="domain" description="C1q" evidence="5">
    <location>
        <begin position="104"/>
        <end position="234"/>
    </location>
</feature>
<reference evidence="6" key="1">
    <citation type="journal article" date="2023" name="Science">
        <title>Genome structures resolve the early diversification of teleost fishes.</title>
        <authorList>
            <person name="Parey E."/>
            <person name="Louis A."/>
            <person name="Montfort J."/>
            <person name="Bouchez O."/>
            <person name="Roques C."/>
            <person name="Iampietro C."/>
            <person name="Lluch J."/>
            <person name="Castinel A."/>
            <person name="Donnadieu C."/>
            <person name="Desvignes T."/>
            <person name="Floi Bucao C."/>
            <person name="Jouanno E."/>
            <person name="Wen M."/>
            <person name="Mejri S."/>
            <person name="Dirks R."/>
            <person name="Jansen H."/>
            <person name="Henkel C."/>
            <person name="Chen W.J."/>
            <person name="Zahm M."/>
            <person name="Cabau C."/>
            <person name="Klopp C."/>
            <person name="Thompson A.W."/>
            <person name="Robinson-Rechavi M."/>
            <person name="Braasch I."/>
            <person name="Lecointre G."/>
            <person name="Bobe J."/>
            <person name="Postlethwait J.H."/>
            <person name="Berthelot C."/>
            <person name="Roest Crollius H."/>
            <person name="Guiguen Y."/>
        </authorList>
    </citation>
    <scope>NUCLEOTIDE SEQUENCE</scope>
    <source>
        <strain evidence="6">NC1722</strain>
    </source>
</reference>
<dbReference type="Pfam" id="PF00386">
    <property type="entry name" value="C1q"/>
    <property type="match status" value="1"/>
</dbReference>
<accession>A0AAD7RK56</accession>
<dbReference type="GO" id="GO:0099558">
    <property type="term" value="P:maintenance of synapse structure"/>
    <property type="evidence" value="ECO:0007669"/>
    <property type="project" value="TreeGrafter"/>
</dbReference>
<evidence type="ECO:0000256" key="1">
    <source>
        <dbReference type="ARBA" id="ARBA00004613"/>
    </source>
</evidence>
<evidence type="ECO:0000256" key="3">
    <source>
        <dbReference type="ARBA" id="ARBA00022729"/>
    </source>
</evidence>
<dbReference type="PANTHER" id="PTHR22923">
    <property type="entry name" value="CEREBELLIN-RELATED"/>
    <property type="match status" value="1"/>
</dbReference>
<dbReference type="GO" id="GO:0045202">
    <property type="term" value="C:synapse"/>
    <property type="evidence" value="ECO:0007669"/>
    <property type="project" value="TreeGrafter"/>
</dbReference>
<evidence type="ECO:0000256" key="2">
    <source>
        <dbReference type="ARBA" id="ARBA00022525"/>
    </source>
</evidence>
<dbReference type="Gene3D" id="2.60.120.40">
    <property type="match status" value="1"/>
</dbReference>
<dbReference type="PANTHER" id="PTHR22923:SF103">
    <property type="entry name" value="CEREBELLIN 20-RELATED"/>
    <property type="match status" value="1"/>
</dbReference>
<dbReference type="GO" id="GO:0005576">
    <property type="term" value="C:extracellular region"/>
    <property type="evidence" value="ECO:0007669"/>
    <property type="project" value="UniProtKB-SubCell"/>
</dbReference>
<evidence type="ECO:0000256" key="4">
    <source>
        <dbReference type="SAM" id="MobiDB-lite"/>
    </source>
</evidence>
<dbReference type="Proteomes" id="UP001221898">
    <property type="component" value="Unassembled WGS sequence"/>
</dbReference>